<protein>
    <submittedName>
        <fullName evidence="3">Uncharacterized protein</fullName>
    </submittedName>
</protein>
<keyword evidence="1" id="KW-0175">Coiled coil</keyword>
<feature type="region of interest" description="Disordered" evidence="2">
    <location>
        <begin position="134"/>
        <end position="182"/>
    </location>
</feature>
<reference evidence="3 4" key="1">
    <citation type="submission" date="2023-03" db="EMBL/GenBank/DDBJ databases">
        <title>Mating type loci evolution in Malassezia.</title>
        <authorList>
            <person name="Coelho M.A."/>
        </authorList>
    </citation>
    <scope>NUCLEOTIDE SEQUENCE [LARGE SCALE GENOMIC DNA]</scope>
    <source>
        <strain evidence="3 4">CBS 13387</strain>
    </source>
</reference>
<evidence type="ECO:0000256" key="2">
    <source>
        <dbReference type="SAM" id="MobiDB-lite"/>
    </source>
</evidence>
<evidence type="ECO:0000256" key="1">
    <source>
        <dbReference type="SAM" id="Coils"/>
    </source>
</evidence>
<dbReference type="Proteomes" id="UP001217582">
    <property type="component" value="Chromosome 5"/>
</dbReference>
<accession>A0AAJ6CMM3</accession>
<gene>
    <name evidence="3" type="ORF">MARU1_002518</name>
</gene>
<sequence>MLEGGETSEPLAPPPMQDASRLKRPRVTSPGSKTIIEPDQASARSPSLSTSSADGGGNSARTSPSHLLPRYPIDAMEPPRKGPRLEPRLSPRPDALSEHRSTLGPYPTLVQRRAEKSMQKVPNLYLTPSTDCEVSEADTIGPSVRSAPPQQRHFSSDARLPPPSTLFRASQRESLPENEDARKRQLPTALHQHDLQGYFPTPGGTPRLHLPAQGALPSPAYHTVRMDPHTPRVNVERMHPAYEHPTRVTDASDADLTSAPPRSPMAQKAQFLSLFSDFFDSLVDSRTLKATLEHQIRASHTLLQTLQRSNEVFEQAVEQRVKQEAMAWETHFARLEARIKQLESRLLDAQHDSAY</sequence>
<feature type="compositionally biased region" description="Basic and acidic residues" evidence="2">
    <location>
        <begin position="170"/>
        <end position="182"/>
    </location>
</feature>
<proteinExistence type="predicted"/>
<feature type="compositionally biased region" description="Low complexity" evidence="2">
    <location>
        <begin position="41"/>
        <end position="53"/>
    </location>
</feature>
<feature type="compositionally biased region" description="Basic and acidic residues" evidence="2">
    <location>
        <begin position="77"/>
        <end position="101"/>
    </location>
</feature>
<feature type="coiled-coil region" evidence="1">
    <location>
        <begin position="325"/>
        <end position="352"/>
    </location>
</feature>
<dbReference type="EMBL" id="CP119920">
    <property type="protein sequence ID" value="WFD16480.1"/>
    <property type="molecule type" value="Genomic_DNA"/>
</dbReference>
<feature type="region of interest" description="Disordered" evidence="2">
    <location>
        <begin position="1"/>
        <end position="109"/>
    </location>
</feature>
<name>A0AAJ6CMM3_9BASI</name>
<dbReference type="AlphaFoldDB" id="A0AAJ6CMM3"/>
<evidence type="ECO:0000313" key="3">
    <source>
        <dbReference type="EMBL" id="WFD16480.1"/>
    </source>
</evidence>
<organism evidence="3 4">
    <name type="scientific">Malassezia arunalokei</name>
    <dbReference type="NCBI Taxonomy" id="1514897"/>
    <lineage>
        <taxon>Eukaryota</taxon>
        <taxon>Fungi</taxon>
        <taxon>Dikarya</taxon>
        <taxon>Basidiomycota</taxon>
        <taxon>Ustilaginomycotina</taxon>
        <taxon>Malasseziomycetes</taxon>
        <taxon>Malasseziales</taxon>
        <taxon>Malasseziaceae</taxon>
        <taxon>Malassezia</taxon>
    </lineage>
</organism>
<keyword evidence="4" id="KW-1185">Reference proteome</keyword>
<evidence type="ECO:0000313" key="4">
    <source>
        <dbReference type="Proteomes" id="UP001217582"/>
    </source>
</evidence>